<feature type="domain" description="Glycosyltransferase 2-like" evidence="1">
    <location>
        <begin position="1"/>
        <end position="76"/>
    </location>
</feature>
<dbReference type="PANTHER" id="PTHR22916">
    <property type="entry name" value="GLYCOSYLTRANSFERASE"/>
    <property type="match status" value="1"/>
</dbReference>
<sequence length="77" mass="8644">MDDGSTDGTEEMIKKLDFPVTYYWQKNGGDAAARNKLIELAKGGYISFIDSDDLLMPDAIEKMVDVMESETEDVIVY</sequence>
<evidence type="ECO:0000259" key="1">
    <source>
        <dbReference type="Pfam" id="PF00535"/>
    </source>
</evidence>
<gene>
    <name evidence="2" type="ORF">S01H4_59882</name>
</gene>
<dbReference type="InterPro" id="IPR029044">
    <property type="entry name" value="Nucleotide-diphossugar_trans"/>
</dbReference>
<dbReference type="CDD" id="cd00761">
    <property type="entry name" value="Glyco_tranf_GTA_type"/>
    <property type="match status" value="1"/>
</dbReference>
<dbReference type="EMBL" id="BART01035195">
    <property type="protein sequence ID" value="GAH11977.1"/>
    <property type="molecule type" value="Genomic_DNA"/>
</dbReference>
<accession>X1CVZ9</accession>
<dbReference type="InterPro" id="IPR001173">
    <property type="entry name" value="Glyco_trans_2-like"/>
</dbReference>
<evidence type="ECO:0000313" key="2">
    <source>
        <dbReference type="EMBL" id="GAH11977.1"/>
    </source>
</evidence>
<dbReference type="PANTHER" id="PTHR22916:SF3">
    <property type="entry name" value="UDP-GLCNAC:BETAGAL BETA-1,3-N-ACETYLGLUCOSAMINYLTRANSFERASE-LIKE PROTEIN 1"/>
    <property type="match status" value="1"/>
</dbReference>
<comment type="caution">
    <text evidence="2">The sequence shown here is derived from an EMBL/GenBank/DDBJ whole genome shotgun (WGS) entry which is preliminary data.</text>
</comment>
<name>X1CVZ9_9ZZZZ</name>
<dbReference type="Gene3D" id="3.90.550.10">
    <property type="entry name" value="Spore Coat Polysaccharide Biosynthesis Protein SpsA, Chain A"/>
    <property type="match status" value="1"/>
</dbReference>
<protein>
    <recommendedName>
        <fullName evidence="1">Glycosyltransferase 2-like domain-containing protein</fullName>
    </recommendedName>
</protein>
<dbReference type="Pfam" id="PF00535">
    <property type="entry name" value="Glycos_transf_2"/>
    <property type="match status" value="1"/>
</dbReference>
<dbReference type="AlphaFoldDB" id="X1CVZ9"/>
<organism evidence="2">
    <name type="scientific">marine sediment metagenome</name>
    <dbReference type="NCBI Taxonomy" id="412755"/>
    <lineage>
        <taxon>unclassified sequences</taxon>
        <taxon>metagenomes</taxon>
        <taxon>ecological metagenomes</taxon>
    </lineage>
</organism>
<dbReference type="SUPFAM" id="SSF53448">
    <property type="entry name" value="Nucleotide-diphospho-sugar transferases"/>
    <property type="match status" value="1"/>
</dbReference>
<reference evidence="2" key="1">
    <citation type="journal article" date="2014" name="Front. Microbiol.">
        <title>High frequency of phylogenetically diverse reductive dehalogenase-homologous genes in deep subseafloor sedimentary metagenomes.</title>
        <authorList>
            <person name="Kawai M."/>
            <person name="Futagami T."/>
            <person name="Toyoda A."/>
            <person name="Takaki Y."/>
            <person name="Nishi S."/>
            <person name="Hori S."/>
            <person name="Arai W."/>
            <person name="Tsubouchi T."/>
            <person name="Morono Y."/>
            <person name="Uchiyama I."/>
            <person name="Ito T."/>
            <person name="Fujiyama A."/>
            <person name="Inagaki F."/>
            <person name="Takami H."/>
        </authorList>
    </citation>
    <scope>NUCLEOTIDE SEQUENCE</scope>
    <source>
        <strain evidence="2">Expedition CK06-06</strain>
    </source>
</reference>
<feature type="non-terminal residue" evidence="2">
    <location>
        <position position="77"/>
    </location>
</feature>
<dbReference type="GO" id="GO:0016758">
    <property type="term" value="F:hexosyltransferase activity"/>
    <property type="evidence" value="ECO:0007669"/>
    <property type="project" value="UniProtKB-ARBA"/>
</dbReference>
<proteinExistence type="predicted"/>